<feature type="domain" description="Nas2 N-terminal" evidence="2">
    <location>
        <begin position="68"/>
        <end position="126"/>
    </location>
</feature>
<keyword evidence="3" id="KW-0647">Proteasome</keyword>
<comment type="caution">
    <text evidence="3">The sequence shown here is derived from an EMBL/GenBank/DDBJ whole genome shotgun (WGS) entry which is preliminary data.</text>
</comment>
<dbReference type="AlphaFoldDB" id="A0A9W8DZJ4"/>
<reference evidence="3" key="1">
    <citation type="submission" date="2022-07" db="EMBL/GenBank/DDBJ databases">
        <title>Phylogenomic reconstructions and comparative analyses of Kickxellomycotina fungi.</title>
        <authorList>
            <person name="Reynolds N.K."/>
            <person name="Stajich J.E."/>
            <person name="Barry K."/>
            <person name="Grigoriev I.V."/>
            <person name="Crous P."/>
            <person name="Smith M.E."/>
        </authorList>
    </citation>
    <scope>NUCLEOTIDE SEQUENCE</scope>
    <source>
        <strain evidence="3">RSA 861</strain>
    </source>
</reference>
<gene>
    <name evidence="3" type="primary">PSMD9</name>
    <name evidence="3" type="ORF">IWQ60_004234</name>
</gene>
<dbReference type="GO" id="GO:0005737">
    <property type="term" value="C:cytoplasm"/>
    <property type="evidence" value="ECO:0007669"/>
    <property type="project" value="TreeGrafter"/>
</dbReference>
<dbReference type="GO" id="GO:0005634">
    <property type="term" value="C:nucleus"/>
    <property type="evidence" value="ECO:0007669"/>
    <property type="project" value="TreeGrafter"/>
</dbReference>
<name>A0A9W8DZJ4_9FUNG</name>
<dbReference type="Pfam" id="PF18265">
    <property type="entry name" value="Nas2_N"/>
    <property type="match status" value="1"/>
</dbReference>
<feature type="coiled-coil region" evidence="1">
    <location>
        <begin position="4"/>
        <end position="31"/>
    </location>
</feature>
<evidence type="ECO:0000256" key="1">
    <source>
        <dbReference type="SAM" id="Coils"/>
    </source>
</evidence>
<dbReference type="InterPro" id="IPR035269">
    <property type="entry name" value="PSMD9"/>
</dbReference>
<dbReference type="OrthoDB" id="72325at2759"/>
<keyword evidence="4" id="KW-1185">Reference proteome</keyword>
<sequence>MEAAQQLLARKDTIERQLRSLENSLREVSALTSGPKNRVTSRQSLIFTQTNDRIPLLTLPLRLPPTSLLLEQQGVGLTDPLVDREDFPRSDIDVSAIRLARVRIIELRNDLKNTVGDIEQCLYQLHNVPVGATQSEAPAASHDGK</sequence>
<evidence type="ECO:0000313" key="3">
    <source>
        <dbReference type="EMBL" id="KAJ1925944.1"/>
    </source>
</evidence>
<accession>A0A9W8DZJ4</accession>
<dbReference type="PANTHER" id="PTHR12651">
    <property type="entry name" value="26S PROTEASOME NON-ATPASE REGULATORY SUBUNIT 9"/>
    <property type="match status" value="1"/>
</dbReference>
<dbReference type="GO" id="GO:0000502">
    <property type="term" value="C:proteasome complex"/>
    <property type="evidence" value="ECO:0007669"/>
    <property type="project" value="UniProtKB-KW"/>
</dbReference>
<keyword evidence="1" id="KW-0175">Coiled coil</keyword>
<dbReference type="GO" id="GO:0070682">
    <property type="term" value="P:proteasome regulatory particle assembly"/>
    <property type="evidence" value="ECO:0007669"/>
    <property type="project" value="InterPro"/>
</dbReference>
<proteinExistence type="predicted"/>
<evidence type="ECO:0000313" key="4">
    <source>
        <dbReference type="Proteomes" id="UP001150569"/>
    </source>
</evidence>
<dbReference type="InterPro" id="IPR040815">
    <property type="entry name" value="Nas2_N"/>
</dbReference>
<evidence type="ECO:0000259" key="2">
    <source>
        <dbReference type="Pfam" id="PF18265"/>
    </source>
</evidence>
<organism evidence="3 4">
    <name type="scientific">Tieghemiomyces parasiticus</name>
    <dbReference type="NCBI Taxonomy" id="78921"/>
    <lineage>
        <taxon>Eukaryota</taxon>
        <taxon>Fungi</taxon>
        <taxon>Fungi incertae sedis</taxon>
        <taxon>Zoopagomycota</taxon>
        <taxon>Kickxellomycotina</taxon>
        <taxon>Dimargaritomycetes</taxon>
        <taxon>Dimargaritales</taxon>
        <taxon>Dimargaritaceae</taxon>
        <taxon>Tieghemiomyces</taxon>
    </lineage>
</organism>
<protein>
    <submittedName>
        <fullName evidence="3">26S proteasome non-ATPase regulatory subunit 9</fullName>
    </submittedName>
</protein>
<dbReference type="Proteomes" id="UP001150569">
    <property type="component" value="Unassembled WGS sequence"/>
</dbReference>
<dbReference type="EMBL" id="JANBPT010000199">
    <property type="protein sequence ID" value="KAJ1925944.1"/>
    <property type="molecule type" value="Genomic_DNA"/>
</dbReference>
<dbReference type="PANTHER" id="PTHR12651:SF1">
    <property type="entry name" value="26S PROTEASOME NON-ATPASE REGULATORY SUBUNIT 9"/>
    <property type="match status" value="1"/>
</dbReference>
<dbReference type="Gene3D" id="6.10.140.1710">
    <property type="match status" value="1"/>
</dbReference>